<proteinExistence type="inferred from homology"/>
<name>A0AAW1R4V7_9CHLO</name>
<evidence type="ECO:0000313" key="6">
    <source>
        <dbReference type="Proteomes" id="UP001489004"/>
    </source>
</evidence>
<gene>
    <name evidence="5" type="ORF">WJX72_000830</name>
</gene>
<keyword evidence="6" id="KW-1185">Reference proteome</keyword>
<dbReference type="Gene3D" id="3.40.20.10">
    <property type="entry name" value="Severin"/>
    <property type="match status" value="1"/>
</dbReference>
<feature type="domain" description="ADF-H" evidence="4">
    <location>
        <begin position="119"/>
        <end position="253"/>
    </location>
</feature>
<dbReference type="SMART" id="SM00102">
    <property type="entry name" value="ADF"/>
    <property type="match status" value="1"/>
</dbReference>
<evidence type="ECO:0000256" key="3">
    <source>
        <dbReference type="SAM" id="MobiDB-lite"/>
    </source>
</evidence>
<dbReference type="PANTHER" id="PTHR11913">
    <property type="entry name" value="COFILIN-RELATED"/>
    <property type="match status" value="1"/>
</dbReference>
<comment type="caution">
    <text evidence="5">The sequence shown here is derived from an EMBL/GenBank/DDBJ whole genome shotgun (WGS) entry which is preliminary data.</text>
</comment>
<dbReference type="GO" id="GO:0003779">
    <property type="term" value="F:actin binding"/>
    <property type="evidence" value="ECO:0007669"/>
    <property type="project" value="UniProtKB-KW"/>
</dbReference>
<dbReference type="InterPro" id="IPR002108">
    <property type="entry name" value="ADF-H"/>
</dbReference>
<protein>
    <recommendedName>
        <fullName evidence="4">ADF-H domain-containing protein</fullName>
    </recommendedName>
</protein>
<dbReference type="InterPro" id="IPR017904">
    <property type="entry name" value="ADF/Cofilin"/>
</dbReference>
<dbReference type="SUPFAM" id="SSF55753">
    <property type="entry name" value="Actin depolymerizing proteins"/>
    <property type="match status" value="1"/>
</dbReference>
<evidence type="ECO:0000313" key="5">
    <source>
        <dbReference type="EMBL" id="KAK9828575.1"/>
    </source>
</evidence>
<dbReference type="GO" id="GO:0015629">
    <property type="term" value="C:actin cytoskeleton"/>
    <property type="evidence" value="ECO:0007669"/>
    <property type="project" value="InterPro"/>
</dbReference>
<feature type="compositionally biased region" description="Polar residues" evidence="3">
    <location>
        <begin position="87"/>
        <end position="99"/>
    </location>
</feature>
<reference evidence="5 6" key="1">
    <citation type="journal article" date="2024" name="Nat. Commun.">
        <title>Phylogenomics reveals the evolutionary origins of lichenization in chlorophyte algae.</title>
        <authorList>
            <person name="Puginier C."/>
            <person name="Libourel C."/>
            <person name="Otte J."/>
            <person name="Skaloud P."/>
            <person name="Haon M."/>
            <person name="Grisel S."/>
            <person name="Petersen M."/>
            <person name="Berrin J.G."/>
            <person name="Delaux P.M."/>
            <person name="Dal Grande F."/>
            <person name="Keller J."/>
        </authorList>
    </citation>
    <scope>NUCLEOTIDE SEQUENCE [LARGE SCALE GENOMIC DNA]</scope>
    <source>
        <strain evidence="5 6">SAG 2043</strain>
    </source>
</reference>
<evidence type="ECO:0000256" key="1">
    <source>
        <dbReference type="ARBA" id="ARBA00006844"/>
    </source>
</evidence>
<comment type="similarity">
    <text evidence="1">Belongs to the actin-binding proteins ADF family.</text>
</comment>
<organism evidence="5 6">
    <name type="scientific">[Myrmecia] bisecta</name>
    <dbReference type="NCBI Taxonomy" id="41462"/>
    <lineage>
        <taxon>Eukaryota</taxon>
        <taxon>Viridiplantae</taxon>
        <taxon>Chlorophyta</taxon>
        <taxon>core chlorophytes</taxon>
        <taxon>Trebouxiophyceae</taxon>
        <taxon>Trebouxiales</taxon>
        <taxon>Trebouxiaceae</taxon>
        <taxon>Myrmecia</taxon>
    </lineage>
</organism>
<keyword evidence="2" id="KW-0009">Actin-binding</keyword>
<sequence length="259" mass="28310">MSNELAVLRTAKAALVEGFITQSDFDIVKAAFLRAQQIKAGLDAGFIQEADYQQVKSEFIHSLDRLSAPSQLQLAGGSGAFADDQQGPPQYQRTFSNGSDHGIPKIGGARPKQSSGTSMSGISVGEEAVNLYYYLKAKSTYRWATWKINDVGNEVIIANVGGKDASYTDLLSVLPASDCRYAVFDYQFTNSEGCLFNKIVFINWAPDTAHTRKKMMYASTKDFFKGHLDGLSIELMGSDMDDLAEKDLGDAVRASVTRQ</sequence>
<dbReference type="CDD" id="cd11286">
    <property type="entry name" value="ADF_cofilin_like"/>
    <property type="match status" value="1"/>
</dbReference>
<dbReference type="GO" id="GO:0030042">
    <property type="term" value="P:actin filament depolymerization"/>
    <property type="evidence" value="ECO:0007669"/>
    <property type="project" value="InterPro"/>
</dbReference>
<dbReference type="Pfam" id="PF00241">
    <property type="entry name" value="Cofilin_ADF"/>
    <property type="match status" value="1"/>
</dbReference>
<feature type="region of interest" description="Disordered" evidence="3">
    <location>
        <begin position="77"/>
        <end position="120"/>
    </location>
</feature>
<dbReference type="EMBL" id="JALJOR010000001">
    <property type="protein sequence ID" value="KAK9828575.1"/>
    <property type="molecule type" value="Genomic_DNA"/>
</dbReference>
<dbReference type="PROSITE" id="PS51263">
    <property type="entry name" value="ADF_H"/>
    <property type="match status" value="1"/>
</dbReference>
<accession>A0AAW1R4V7</accession>
<dbReference type="InterPro" id="IPR029006">
    <property type="entry name" value="ADF-H/Gelsolin-like_dom_sf"/>
</dbReference>
<dbReference type="Proteomes" id="UP001489004">
    <property type="component" value="Unassembled WGS sequence"/>
</dbReference>
<dbReference type="AlphaFoldDB" id="A0AAW1R4V7"/>
<evidence type="ECO:0000256" key="2">
    <source>
        <dbReference type="ARBA" id="ARBA00023203"/>
    </source>
</evidence>
<evidence type="ECO:0000259" key="4">
    <source>
        <dbReference type="PROSITE" id="PS51263"/>
    </source>
</evidence>